<keyword evidence="3" id="KW-0809">Transit peptide</keyword>
<keyword evidence="6" id="KW-0687">Ribonucleoprotein</keyword>
<dbReference type="KEGG" id="smp:10804930"/>
<dbReference type="VEuPathDB" id="FungiDB:SMAC_08045"/>
<dbReference type="FunCoup" id="F7W998">
    <property type="interactions" value="80"/>
</dbReference>
<dbReference type="GO" id="GO:0005763">
    <property type="term" value="C:mitochondrial small ribosomal subunit"/>
    <property type="evidence" value="ECO:0007669"/>
    <property type="project" value="InterPro"/>
</dbReference>
<gene>
    <name evidence="9" type="ORF">SMAC_08045</name>
</gene>
<dbReference type="PANTHER" id="PTHR12810">
    <property type="entry name" value="MITOCHONDRIAL 28S RIBOSOMAL PROTEIN S29"/>
    <property type="match status" value="1"/>
</dbReference>
<evidence type="ECO:0000256" key="8">
    <source>
        <dbReference type="SAM" id="MobiDB-lite"/>
    </source>
</evidence>
<dbReference type="STRING" id="771870.F7W998"/>
<evidence type="ECO:0000313" key="9">
    <source>
        <dbReference type="EMBL" id="CCC05178.1"/>
    </source>
</evidence>
<sequence>MSASNCLRCLVRPSAVALVPRQMLQAGGGTLTFTANASFKAAGASASQGGRNSPANRPMKLRFRKVKKKGVASHQGKPPAPGERKAYRKKIVLSNNNALPVPGLENLRPADLSKQDNVGTIKALPEDVVDALRAMEAFKPTQCWGIFRQPAMLVRQETVDLVNKMKAAEKGRKMIRVVIEGNRITGKSMMLLQAMTHAFMNDWVVLHIPEAQELTTAVTEYAPIESSPLWTQPTYTLKLLQAFKRANEKVLSRMNTVYSHADLPQIIPINSPLLQLINSAKEADGAWAVFQALWRELNAENAGRPPILFSLDGLAHIMKVSDYRDPAFKLIHSHDLTLVKLFTDILSGNQVMPNGGAVLAATTRGNSPRSASMELAIAQREAEKAKAEVVPQRDPYSKKYDDRVESVMKSVDILRLKGVEAKAEARGLLEYWAASGVLKKRVDEQIVSEKWTLSGNGVVGEMERATLLTMKA</sequence>
<evidence type="ECO:0000256" key="7">
    <source>
        <dbReference type="ARBA" id="ARBA00035140"/>
    </source>
</evidence>
<protein>
    <recommendedName>
        <fullName evidence="7">Small ribosomal subunit protein mS29</fullName>
    </recommendedName>
</protein>
<reference evidence="9 10" key="1">
    <citation type="journal article" date="2010" name="PLoS Genet.">
        <title>De novo assembly of a 40 Mb eukaryotic genome from short sequence reads: Sordaria macrospora, a model organism for fungal morphogenesis.</title>
        <authorList>
            <person name="Nowrousian M."/>
            <person name="Stajich J."/>
            <person name="Chu M."/>
            <person name="Engh I."/>
            <person name="Espagne E."/>
            <person name="Halliday K."/>
            <person name="Kamerewerd J."/>
            <person name="Kempken F."/>
            <person name="Knab B."/>
            <person name="Kuo H.C."/>
            <person name="Osiewacz H.D."/>
            <person name="Poeggeler S."/>
            <person name="Read N."/>
            <person name="Seiler S."/>
            <person name="Smith K."/>
            <person name="Zickler D."/>
            <person name="Kueck U."/>
            <person name="Freitag M."/>
        </authorList>
    </citation>
    <scope>NUCLEOTIDE SEQUENCE [LARGE SCALE GENOMIC DNA]</scope>
    <source>
        <strain evidence="10">ATCC MYA-333 / DSM 997 / K(L3346) / K-hell</strain>
        <tissue evidence="9">Mycelium</tissue>
    </source>
</reference>
<evidence type="ECO:0000256" key="4">
    <source>
        <dbReference type="ARBA" id="ARBA00022980"/>
    </source>
</evidence>
<dbReference type="OrthoDB" id="274828at2759"/>
<dbReference type="PIRSF" id="PIRSF036996">
    <property type="entry name" value="RSM23"/>
    <property type="match status" value="1"/>
</dbReference>
<evidence type="ECO:0000256" key="2">
    <source>
        <dbReference type="ARBA" id="ARBA00009863"/>
    </source>
</evidence>
<dbReference type="EMBL" id="CABT02000050">
    <property type="protein sequence ID" value="CCC05178.1"/>
    <property type="molecule type" value="Genomic_DNA"/>
</dbReference>
<evidence type="ECO:0000313" key="10">
    <source>
        <dbReference type="Proteomes" id="UP000001881"/>
    </source>
</evidence>
<dbReference type="HOGENOM" id="CLU_046315_1_0_1"/>
<dbReference type="PANTHER" id="PTHR12810:SF0">
    <property type="entry name" value="SMALL RIBOSOMAL SUBUNIT PROTEIN MS29"/>
    <property type="match status" value="1"/>
</dbReference>
<dbReference type="Pfam" id="PF10236">
    <property type="entry name" value="DAP3"/>
    <property type="match status" value="1"/>
</dbReference>
<dbReference type="InterPro" id="IPR017082">
    <property type="entry name" value="Ribosomal_mS29_fun"/>
</dbReference>
<comment type="caution">
    <text evidence="9">The sequence shown here is derived from an EMBL/GenBank/DDBJ whole genome shotgun (WGS) entry which is preliminary data.</text>
</comment>
<dbReference type="GeneID" id="10804930"/>
<keyword evidence="4" id="KW-0689">Ribosomal protein</keyword>
<dbReference type="InParanoid" id="F7W998"/>
<dbReference type="GO" id="GO:0032543">
    <property type="term" value="P:mitochondrial translation"/>
    <property type="evidence" value="ECO:0007669"/>
    <property type="project" value="InterPro"/>
</dbReference>
<evidence type="ECO:0000256" key="5">
    <source>
        <dbReference type="ARBA" id="ARBA00023128"/>
    </source>
</evidence>
<dbReference type="Proteomes" id="UP000001881">
    <property type="component" value="Unassembled WGS sequence"/>
</dbReference>
<name>F7W998_SORMK</name>
<accession>F7W998</accession>
<dbReference type="OMA" id="GLAHWMT"/>
<comment type="similarity">
    <text evidence="2">Belongs to the mitochondrion-specific ribosomal protein mS29 family.</text>
</comment>
<keyword evidence="10" id="KW-1185">Reference proteome</keyword>
<organism evidence="9 10">
    <name type="scientific">Sordaria macrospora (strain ATCC MYA-333 / DSM 997 / K(L3346) / K-hell)</name>
    <dbReference type="NCBI Taxonomy" id="771870"/>
    <lineage>
        <taxon>Eukaryota</taxon>
        <taxon>Fungi</taxon>
        <taxon>Dikarya</taxon>
        <taxon>Ascomycota</taxon>
        <taxon>Pezizomycotina</taxon>
        <taxon>Sordariomycetes</taxon>
        <taxon>Sordariomycetidae</taxon>
        <taxon>Sordariales</taxon>
        <taxon>Sordariaceae</taxon>
        <taxon>Sordaria</taxon>
    </lineage>
</organism>
<dbReference type="eggNOG" id="KOG3928">
    <property type="taxonomic scope" value="Eukaryota"/>
</dbReference>
<dbReference type="InterPro" id="IPR019368">
    <property type="entry name" value="Ribosomal_mS29"/>
</dbReference>
<dbReference type="GO" id="GO:0003735">
    <property type="term" value="F:structural constituent of ribosome"/>
    <property type="evidence" value="ECO:0007669"/>
    <property type="project" value="TreeGrafter"/>
</dbReference>
<evidence type="ECO:0000256" key="6">
    <source>
        <dbReference type="ARBA" id="ARBA00023274"/>
    </source>
</evidence>
<evidence type="ECO:0000256" key="3">
    <source>
        <dbReference type="ARBA" id="ARBA00022946"/>
    </source>
</evidence>
<dbReference type="AlphaFoldDB" id="F7W998"/>
<proteinExistence type="inferred from homology"/>
<feature type="region of interest" description="Disordered" evidence="8">
    <location>
        <begin position="66"/>
        <end position="86"/>
    </location>
</feature>
<comment type="subcellular location">
    <subcellularLocation>
        <location evidence="1">Mitochondrion</location>
    </subcellularLocation>
</comment>
<keyword evidence="5" id="KW-0496">Mitochondrion</keyword>
<evidence type="ECO:0000256" key="1">
    <source>
        <dbReference type="ARBA" id="ARBA00004173"/>
    </source>
</evidence>